<evidence type="ECO:0000313" key="2">
    <source>
        <dbReference type="EMBL" id="GII42040.1"/>
    </source>
</evidence>
<comment type="caution">
    <text evidence="2">The sequence shown here is derived from an EMBL/GenBank/DDBJ whole genome shotgun (WGS) entry which is preliminary data.</text>
</comment>
<accession>A0A8J3UC16</accession>
<reference evidence="2 3" key="1">
    <citation type="submission" date="2021-01" db="EMBL/GenBank/DDBJ databases">
        <title>Whole genome shotgun sequence of Planotetraspora phitsanulokensis NBRC 104273.</title>
        <authorList>
            <person name="Komaki H."/>
            <person name="Tamura T."/>
        </authorList>
    </citation>
    <scope>NUCLEOTIDE SEQUENCE [LARGE SCALE GENOMIC DNA]</scope>
    <source>
        <strain evidence="2 3">NBRC 104273</strain>
    </source>
</reference>
<name>A0A8J3UC16_9ACTN</name>
<proteinExistence type="predicted"/>
<gene>
    <name evidence="2" type="ORF">Pph01_70430</name>
</gene>
<feature type="region of interest" description="Disordered" evidence="1">
    <location>
        <begin position="1"/>
        <end position="27"/>
    </location>
</feature>
<evidence type="ECO:0000313" key="3">
    <source>
        <dbReference type="Proteomes" id="UP000622547"/>
    </source>
</evidence>
<dbReference type="EMBL" id="BOOP01000039">
    <property type="protein sequence ID" value="GII42040.1"/>
    <property type="molecule type" value="Genomic_DNA"/>
</dbReference>
<keyword evidence="3" id="KW-1185">Reference proteome</keyword>
<protein>
    <submittedName>
        <fullName evidence="2">Uncharacterized protein</fullName>
    </submittedName>
</protein>
<organism evidence="2 3">
    <name type="scientific">Planotetraspora phitsanulokensis</name>
    <dbReference type="NCBI Taxonomy" id="575192"/>
    <lineage>
        <taxon>Bacteria</taxon>
        <taxon>Bacillati</taxon>
        <taxon>Actinomycetota</taxon>
        <taxon>Actinomycetes</taxon>
        <taxon>Streptosporangiales</taxon>
        <taxon>Streptosporangiaceae</taxon>
        <taxon>Planotetraspora</taxon>
    </lineage>
</organism>
<dbReference type="Proteomes" id="UP000622547">
    <property type="component" value="Unassembled WGS sequence"/>
</dbReference>
<dbReference type="AlphaFoldDB" id="A0A8J3UC16"/>
<sequence length="67" mass="6879">MGGPPGSPGLLMGVGGPPGSPGLLMGVGGPPGSLMEVSRRIETLLGRPRPRASALLFRFSWKRARSP</sequence>
<evidence type="ECO:0000256" key="1">
    <source>
        <dbReference type="SAM" id="MobiDB-lite"/>
    </source>
</evidence>